<evidence type="ECO:0000313" key="8">
    <source>
        <dbReference type="EMBL" id="PPA75640.1"/>
    </source>
</evidence>
<comment type="caution">
    <text evidence="8">The sequence shown here is derived from an EMBL/GenBank/DDBJ whole genome shotgun (WGS) entry which is preliminary data.</text>
</comment>
<proteinExistence type="predicted"/>
<accession>A0A2S5GRB0</accession>
<evidence type="ECO:0000256" key="5">
    <source>
        <dbReference type="ARBA" id="ARBA00023136"/>
    </source>
</evidence>
<comment type="subcellular location">
    <subcellularLocation>
        <location evidence="1">Cell membrane</location>
        <topology evidence="1">Multi-pass membrane protein</topology>
    </subcellularLocation>
</comment>
<evidence type="ECO:0000256" key="4">
    <source>
        <dbReference type="ARBA" id="ARBA00022989"/>
    </source>
</evidence>
<dbReference type="InterPro" id="IPR000620">
    <property type="entry name" value="EamA_dom"/>
</dbReference>
<feature type="transmembrane region" description="Helical" evidence="6">
    <location>
        <begin position="176"/>
        <end position="194"/>
    </location>
</feature>
<dbReference type="AlphaFoldDB" id="A0A2S5GRB0"/>
<keyword evidence="5 6" id="KW-0472">Membrane</keyword>
<dbReference type="Proteomes" id="UP000239990">
    <property type="component" value="Unassembled WGS sequence"/>
</dbReference>
<keyword evidence="4 6" id="KW-1133">Transmembrane helix</keyword>
<evidence type="ECO:0000256" key="1">
    <source>
        <dbReference type="ARBA" id="ARBA00004651"/>
    </source>
</evidence>
<dbReference type="SUPFAM" id="SSF103481">
    <property type="entry name" value="Multidrug resistance efflux transporter EmrE"/>
    <property type="match status" value="2"/>
</dbReference>
<dbReference type="GO" id="GO:0005886">
    <property type="term" value="C:plasma membrane"/>
    <property type="evidence" value="ECO:0007669"/>
    <property type="project" value="UniProtKB-SubCell"/>
</dbReference>
<feature type="transmembrane region" description="Helical" evidence="6">
    <location>
        <begin position="93"/>
        <end position="114"/>
    </location>
</feature>
<evidence type="ECO:0000259" key="7">
    <source>
        <dbReference type="Pfam" id="PF00892"/>
    </source>
</evidence>
<feature type="transmembrane region" description="Helical" evidence="6">
    <location>
        <begin position="149"/>
        <end position="170"/>
    </location>
</feature>
<evidence type="ECO:0000256" key="3">
    <source>
        <dbReference type="ARBA" id="ARBA00022692"/>
    </source>
</evidence>
<dbReference type="InterPro" id="IPR051258">
    <property type="entry name" value="Diverse_Substrate_Transporter"/>
</dbReference>
<dbReference type="PANTHER" id="PTHR42920:SF26">
    <property type="entry name" value="OS03G0707200 PROTEIN"/>
    <property type="match status" value="1"/>
</dbReference>
<dbReference type="EMBL" id="PREU01000005">
    <property type="protein sequence ID" value="PPA75640.1"/>
    <property type="molecule type" value="Genomic_DNA"/>
</dbReference>
<evidence type="ECO:0000256" key="6">
    <source>
        <dbReference type="SAM" id="Phobius"/>
    </source>
</evidence>
<feature type="transmembrane region" description="Helical" evidence="6">
    <location>
        <begin position="237"/>
        <end position="256"/>
    </location>
</feature>
<feature type="transmembrane region" description="Helical" evidence="6">
    <location>
        <begin position="268"/>
        <end position="287"/>
    </location>
</feature>
<organism evidence="8 9">
    <name type="scientific">Achromobacter spanius</name>
    <dbReference type="NCBI Taxonomy" id="217203"/>
    <lineage>
        <taxon>Bacteria</taxon>
        <taxon>Pseudomonadati</taxon>
        <taxon>Pseudomonadota</taxon>
        <taxon>Betaproteobacteria</taxon>
        <taxon>Burkholderiales</taxon>
        <taxon>Alcaligenaceae</taxon>
        <taxon>Achromobacter</taxon>
    </lineage>
</organism>
<evidence type="ECO:0000256" key="2">
    <source>
        <dbReference type="ARBA" id="ARBA00022475"/>
    </source>
</evidence>
<feature type="domain" description="EamA" evidence="7">
    <location>
        <begin position="31"/>
        <end position="163"/>
    </location>
</feature>
<feature type="transmembrane region" description="Helical" evidence="6">
    <location>
        <begin position="120"/>
        <end position="140"/>
    </location>
</feature>
<dbReference type="Pfam" id="PF00892">
    <property type="entry name" value="EamA"/>
    <property type="match status" value="2"/>
</dbReference>
<name>A0A2S5GRB0_9BURK</name>
<sequence>MTQLADPVQDAPVGPVSVPRLPRPSRKTLHGLCWAGLSVLIFAGWFVVTRFSVTRELRLWDVTALRFGIGAVILFPVLLRGSGRISGKQWGEGLLYACLWGMPFVLAVALGLQLTSAGRAAAVAPTLMPVFVGLFAWVFLKEKQGWSRWLGYLAIVIGLVCMIAGGASAHGVANPVGILALITAAAMWAVYTLLFRRSALTPVQAAALICFWSAVLFLPIYLVAGLSRLGLASPGEIALQAFYQGVLMSGVAIVSFNRSVALLGPTAATAIIALIPAVAALTAIPVLGELPSWEEGIALLAVVGGVLLAARPKRPAAAPSTTTTARQQP</sequence>
<dbReference type="PANTHER" id="PTHR42920">
    <property type="entry name" value="OS03G0707200 PROTEIN-RELATED"/>
    <property type="match status" value="1"/>
</dbReference>
<feature type="transmembrane region" description="Helical" evidence="6">
    <location>
        <begin position="206"/>
        <end position="231"/>
    </location>
</feature>
<feature type="transmembrane region" description="Helical" evidence="6">
    <location>
        <begin position="29"/>
        <end position="48"/>
    </location>
</feature>
<keyword evidence="3 6" id="KW-0812">Transmembrane</keyword>
<reference evidence="8 9" key="1">
    <citation type="submission" date="2018-02" db="EMBL/GenBank/DDBJ databases">
        <title>Draft Genome of Achromobacter spanius stain 6.</title>
        <authorList>
            <person name="Gunasekera T.S."/>
            <person name="Radwan O."/>
            <person name="Ruiz O.N."/>
        </authorList>
    </citation>
    <scope>NUCLEOTIDE SEQUENCE [LARGE SCALE GENOMIC DNA]</scope>
    <source>
        <strain evidence="8 9">6</strain>
    </source>
</reference>
<gene>
    <name evidence="8" type="ORF">C4E15_12610</name>
</gene>
<feature type="transmembrane region" description="Helical" evidence="6">
    <location>
        <begin position="60"/>
        <end position="81"/>
    </location>
</feature>
<feature type="domain" description="EamA" evidence="7">
    <location>
        <begin position="177"/>
        <end position="309"/>
    </location>
</feature>
<dbReference type="InterPro" id="IPR037185">
    <property type="entry name" value="EmrE-like"/>
</dbReference>
<feature type="transmembrane region" description="Helical" evidence="6">
    <location>
        <begin position="293"/>
        <end position="310"/>
    </location>
</feature>
<keyword evidence="2" id="KW-1003">Cell membrane</keyword>
<dbReference type="OrthoDB" id="9001754at2"/>
<protein>
    <submittedName>
        <fullName evidence="8">EamA/RhaT family transporter</fullName>
    </submittedName>
</protein>
<evidence type="ECO:0000313" key="9">
    <source>
        <dbReference type="Proteomes" id="UP000239990"/>
    </source>
</evidence>
<dbReference type="Gene3D" id="1.10.3730.20">
    <property type="match status" value="1"/>
</dbReference>